<accession>A0A068UFV5</accession>
<dbReference type="OMA" id="QQMRESE"/>
<keyword evidence="1" id="KW-0175">Coiled coil</keyword>
<feature type="coiled-coil region" evidence="1">
    <location>
        <begin position="54"/>
        <end position="81"/>
    </location>
</feature>
<protein>
    <submittedName>
        <fullName evidence="2">Uncharacterized protein</fullName>
    </submittedName>
</protein>
<dbReference type="AlphaFoldDB" id="A0A068UFV5"/>
<evidence type="ECO:0000313" key="3">
    <source>
        <dbReference type="Proteomes" id="UP000295252"/>
    </source>
</evidence>
<name>A0A068UFV5_COFCA</name>
<reference evidence="3" key="1">
    <citation type="journal article" date="2014" name="Science">
        <title>The coffee genome provides insight into the convergent evolution of caffeine biosynthesis.</title>
        <authorList>
            <person name="Denoeud F."/>
            <person name="Carretero-Paulet L."/>
            <person name="Dereeper A."/>
            <person name="Droc G."/>
            <person name="Guyot R."/>
            <person name="Pietrella M."/>
            <person name="Zheng C."/>
            <person name="Alberti A."/>
            <person name="Anthony F."/>
            <person name="Aprea G."/>
            <person name="Aury J.M."/>
            <person name="Bento P."/>
            <person name="Bernard M."/>
            <person name="Bocs S."/>
            <person name="Campa C."/>
            <person name="Cenci A."/>
            <person name="Combes M.C."/>
            <person name="Crouzillat D."/>
            <person name="Da Silva C."/>
            <person name="Daddiego L."/>
            <person name="De Bellis F."/>
            <person name="Dussert S."/>
            <person name="Garsmeur O."/>
            <person name="Gayraud T."/>
            <person name="Guignon V."/>
            <person name="Jahn K."/>
            <person name="Jamilloux V."/>
            <person name="Joet T."/>
            <person name="Labadie K."/>
            <person name="Lan T."/>
            <person name="Leclercq J."/>
            <person name="Lepelley M."/>
            <person name="Leroy T."/>
            <person name="Li L.T."/>
            <person name="Librado P."/>
            <person name="Lopez L."/>
            <person name="Munoz A."/>
            <person name="Noel B."/>
            <person name="Pallavicini A."/>
            <person name="Perrotta G."/>
            <person name="Poncet V."/>
            <person name="Pot D."/>
            <person name="Priyono X."/>
            <person name="Rigoreau M."/>
            <person name="Rouard M."/>
            <person name="Rozas J."/>
            <person name="Tranchant-Dubreuil C."/>
            <person name="VanBuren R."/>
            <person name="Zhang Q."/>
            <person name="Andrade A.C."/>
            <person name="Argout X."/>
            <person name="Bertrand B."/>
            <person name="de Kochko A."/>
            <person name="Graziosi G."/>
            <person name="Henry R.J."/>
            <person name="Jayarama X."/>
            <person name="Ming R."/>
            <person name="Nagai C."/>
            <person name="Rounsley S."/>
            <person name="Sankoff D."/>
            <person name="Giuliano G."/>
            <person name="Albert V.A."/>
            <person name="Wincker P."/>
            <person name="Lashermes P."/>
        </authorList>
    </citation>
    <scope>NUCLEOTIDE SEQUENCE [LARGE SCALE GENOMIC DNA]</scope>
    <source>
        <strain evidence="3">cv. DH200-94</strain>
    </source>
</reference>
<evidence type="ECO:0000256" key="1">
    <source>
        <dbReference type="SAM" id="Coils"/>
    </source>
</evidence>
<keyword evidence="3" id="KW-1185">Reference proteome</keyword>
<organism evidence="2 3">
    <name type="scientific">Coffea canephora</name>
    <name type="common">Robusta coffee</name>
    <dbReference type="NCBI Taxonomy" id="49390"/>
    <lineage>
        <taxon>Eukaryota</taxon>
        <taxon>Viridiplantae</taxon>
        <taxon>Streptophyta</taxon>
        <taxon>Embryophyta</taxon>
        <taxon>Tracheophyta</taxon>
        <taxon>Spermatophyta</taxon>
        <taxon>Magnoliopsida</taxon>
        <taxon>eudicotyledons</taxon>
        <taxon>Gunneridae</taxon>
        <taxon>Pentapetalae</taxon>
        <taxon>asterids</taxon>
        <taxon>lamiids</taxon>
        <taxon>Gentianales</taxon>
        <taxon>Rubiaceae</taxon>
        <taxon>Ixoroideae</taxon>
        <taxon>Gardenieae complex</taxon>
        <taxon>Bertiereae - Coffeeae clade</taxon>
        <taxon>Coffeeae</taxon>
        <taxon>Coffea</taxon>
    </lineage>
</organism>
<dbReference type="InParanoid" id="A0A068UFV5"/>
<dbReference type="EMBL" id="HG739108">
    <property type="protein sequence ID" value="CDP07147.1"/>
    <property type="molecule type" value="Genomic_DNA"/>
</dbReference>
<dbReference type="Gramene" id="CDP07147">
    <property type="protein sequence ID" value="CDP07147"/>
    <property type="gene ID" value="GSCOC_T00024277001"/>
</dbReference>
<sequence>MAPVLNTQTVTGLPICLSGFTHPVALSKEMADHDRRRKGFKKLRFGASKDLHAVADQETVRRLLSQRNDEEEEERVSQEIRSGEEVAGDLAAADVVLVLHDLSCISLSSCTAKAA</sequence>
<dbReference type="Proteomes" id="UP000295252">
    <property type="component" value="Chromosome I"/>
</dbReference>
<dbReference type="FunCoup" id="A0A068UFV5">
    <property type="interactions" value="50"/>
</dbReference>
<gene>
    <name evidence="2" type="ORF">GSCOC_T00024277001</name>
</gene>
<evidence type="ECO:0000313" key="2">
    <source>
        <dbReference type="EMBL" id="CDP07147.1"/>
    </source>
</evidence>
<proteinExistence type="predicted"/>
<dbReference type="OrthoDB" id="1886726at2759"/>